<gene>
    <name evidence="2" type="ordered locus">AMIS_22120</name>
</gene>
<dbReference type="Proteomes" id="UP000007882">
    <property type="component" value="Chromosome"/>
</dbReference>
<proteinExistence type="predicted"/>
<organism evidence="2 3">
    <name type="scientific">Actinoplanes missouriensis (strain ATCC 14538 / DSM 43046 / CBS 188.64 / JCM 3121 / NBRC 102363 / NCIMB 12654 / NRRL B-3342 / UNCC 431)</name>
    <dbReference type="NCBI Taxonomy" id="512565"/>
    <lineage>
        <taxon>Bacteria</taxon>
        <taxon>Bacillati</taxon>
        <taxon>Actinomycetota</taxon>
        <taxon>Actinomycetes</taxon>
        <taxon>Micromonosporales</taxon>
        <taxon>Micromonosporaceae</taxon>
        <taxon>Actinoplanes</taxon>
    </lineage>
</organism>
<feature type="transmembrane region" description="Helical" evidence="1">
    <location>
        <begin position="210"/>
        <end position="229"/>
    </location>
</feature>
<dbReference type="InterPro" id="IPR047928">
    <property type="entry name" value="Perm_prefix_1"/>
</dbReference>
<feature type="transmembrane region" description="Helical" evidence="1">
    <location>
        <begin position="281"/>
        <end position="300"/>
    </location>
</feature>
<dbReference type="AlphaFoldDB" id="I0H345"/>
<evidence type="ECO:0000256" key="1">
    <source>
        <dbReference type="SAM" id="Phobius"/>
    </source>
</evidence>
<protein>
    <submittedName>
        <fullName evidence="2">Uncharacterized protein</fullName>
    </submittedName>
</protein>
<keyword evidence="1" id="KW-0472">Membrane</keyword>
<dbReference type="OrthoDB" id="3171769at2"/>
<dbReference type="STRING" id="512565.AMIS_22120"/>
<dbReference type="EMBL" id="AP012319">
    <property type="protein sequence ID" value="BAL87432.1"/>
    <property type="molecule type" value="Genomic_DNA"/>
</dbReference>
<evidence type="ECO:0000313" key="2">
    <source>
        <dbReference type="EMBL" id="BAL87432.1"/>
    </source>
</evidence>
<keyword evidence="1" id="KW-1133">Transmembrane helix</keyword>
<dbReference type="KEGG" id="ams:AMIS_22120"/>
<name>I0H345_ACTM4</name>
<dbReference type="eggNOG" id="COG0604">
    <property type="taxonomic scope" value="Bacteria"/>
</dbReference>
<keyword evidence="3" id="KW-1185">Reference proteome</keyword>
<evidence type="ECO:0000313" key="3">
    <source>
        <dbReference type="Proteomes" id="UP000007882"/>
    </source>
</evidence>
<feature type="transmembrane region" description="Helical" evidence="1">
    <location>
        <begin position="86"/>
        <end position="105"/>
    </location>
</feature>
<dbReference type="PATRIC" id="fig|512565.3.peg.2209"/>
<keyword evidence="1" id="KW-0812">Transmembrane</keyword>
<sequence>MTTLIDRYVFTVLRRVPEQQRTDIDRELRTSIEDAVEARVAGGSLPEAAVEQTLLELGDPDRLADGYADRRQYLIGPEFFDVWRRLLTVLLATVLPIVVAVTTTIKLLEDASIGTAIGTAVTTVITVGAHMAFWVTLVFAIMERTGLGRSELPRREWNLGDLPKYEPRATTISELAAGIAWPVLLIVALVLQQFTFTEVPVLNPDNWSFWWPYLIVVLILEALYAVWLFRKETWNHLVTLVNALLAVLFTAPVVWLLSTDRFFNPEWLSTLDMGSVSDPGSWLTGIAIAIAVIGSVYDVIDVAIRAQRSRRGVPTRVPGTGAEYTNPI</sequence>
<dbReference type="RefSeq" id="WP_014442327.1">
    <property type="nucleotide sequence ID" value="NC_017093.1"/>
</dbReference>
<reference evidence="2 3" key="1">
    <citation type="submission" date="2012-02" db="EMBL/GenBank/DDBJ databases">
        <title>Complete genome sequence of Actinoplanes missouriensis 431 (= NBRC 102363).</title>
        <authorList>
            <person name="Ohnishi Y."/>
            <person name="Ishikawa J."/>
            <person name="Sekine M."/>
            <person name="Hosoyama A."/>
            <person name="Harada T."/>
            <person name="Narita H."/>
            <person name="Hata T."/>
            <person name="Konno Y."/>
            <person name="Tutikane K."/>
            <person name="Fujita N."/>
            <person name="Horinouchi S."/>
            <person name="Hayakawa M."/>
        </authorList>
    </citation>
    <scope>NUCLEOTIDE SEQUENCE [LARGE SCALE GENOMIC DNA]</scope>
    <source>
        <strain evidence="3">ATCC 14538 / DSM 43046 / CBS 188.64 / JCM 3121 / NBRC 102363 / NCIMB 12654 / NRRL B-3342 / UNCC 431</strain>
    </source>
</reference>
<dbReference type="NCBIfam" id="NF038403">
    <property type="entry name" value="perm_prefix_1"/>
    <property type="match status" value="1"/>
</dbReference>
<feature type="transmembrane region" description="Helical" evidence="1">
    <location>
        <begin position="172"/>
        <end position="190"/>
    </location>
</feature>
<accession>I0H345</accession>
<feature type="transmembrane region" description="Helical" evidence="1">
    <location>
        <begin position="236"/>
        <end position="257"/>
    </location>
</feature>
<dbReference type="HOGENOM" id="CLU_070045_0_0_11"/>
<feature type="transmembrane region" description="Helical" evidence="1">
    <location>
        <begin position="117"/>
        <end position="142"/>
    </location>
</feature>